<dbReference type="OrthoDB" id="4754015at2759"/>
<sequence>MHLASPFACIAFSCVVQSLAISHVARNEHQYSLGMTTYSGGNFCSKASFYHETSSDSPLEADCQKILDHFNEERDMGDEYIGWDKDHLVTDYMDIYEQGTCVLAVKPVDAYESPAVITHGDYADLFQGAIDKLGGDKLRSSGQITCQVPDNAHNRHALTLTGPWGTRKFEWQIFKPGDVPIL</sequence>
<organism evidence="3 4">
    <name type="scientific">Xylaria flabelliformis</name>
    <dbReference type="NCBI Taxonomy" id="2512241"/>
    <lineage>
        <taxon>Eukaryota</taxon>
        <taxon>Fungi</taxon>
        <taxon>Dikarya</taxon>
        <taxon>Ascomycota</taxon>
        <taxon>Pezizomycotina</taxon>
        <taxon>Sordariomycetes</taxon>
        <taxon>Xylariomycetidae</taxon>
        <taxon>Xylariales</taxon>
        <taxon>Xylariaceae</taxon>
        <taxon>Xylaria</taxon>
    </lineage>
</organism>
<dbReference type="Proteomes" id="UP000319160">
    <property type="component" value="Unassembled WGS sequence"/>
</dbReference>
<gene>
    <name evidence="3" type="ORF">FHL15_010142</name>
</gene>
<protein>
    <recommendedName>
        <fullName evidence="2">Ecp2 effector protein-like domain-containing protein</fullName>
    </recommendedName>
</protein>
<evidence type="ECO:0000256" key="1">
    <source>
        <dbReference type="SAM" id="SignalP"/>
    </source>
</evidence>
<reference evidence="4" key="1">
    <citation type="submission" date="2019-06" db="EMBL/GenBank/DDBJ databases">
        <title>Draft genome sequence of the griseofulvin-producing fungus Xylaria cubensis strain G536.</title>
        <authorList>
            <person name="Mead M.E."/>
            <person name="Raja H.A."/>
            <person name="Steenwyk J.L."/>
            <person name="Knowles S.L."/>
            <person name="Oberlies N.H."/>
            <person name="Rokas A."/>
        </authorList>
    </citation>
    <scope>NUCLEOTIDE SEQUENCE [LARGE SCALE GENOMIC DNA]</scope>
    <source>
        <strain evidence="4">G536</strain>
    </source>
</reference>
<evidence type="ECO:0000313" key="4">
    <source>
        <dbReference type="Proteomes" id="UP000319160"/>
    </source>
</evidence>
<evidence type="ECO:0000313" key="3">
    <source>
        <dbReference type="EMBL" id="TRX88914.1"/>
    </source>
</evidence>
<feature type="domain" description="Ecp2 effector protein-like" evidence="2">
    <location>
        <begin position="44"/>
        <end position="146"/>
    </location>
</feature>
<dbReference type="EMBL" id="VFLP01000077">
    <property type="protein sequence ID" value="TRX88914.1"/>
    <property type="molecule type" value="Genomic_DNA"/>
</dbReference>
<keyword evidence="1" id="KW-0732">Signal</keyword>
<accession>A0A553HLS8</accession>
<keyword evidence="4" id="KW-1185">Reference proteome</keyword>
<comment type="caution">
    <text evidence="3">The sequence shown here is derived from an EMBL/GenBank/DDBJ whole genome shotgun (WGS) entry which is preliminary data.</text>
</comment>
<feature type="chain" id="PRO_5022145681" description="Ecp2 effector protein-like domain-containing protein" evidence="1">
    <location>
        <begin position="21"/>
        <end position="182"/>
    </location>
</feature>
<feature type="signal peptide" evidence="1">
    <location>
        <begin position="1"/>
        <end position="20"/>
    </location>
</feature>
<dbReference type="Pfam" id="PF14856">
    <property type="entry name" value="Hce2"/>
    <property type="match status" value="1"/>
</dbReference>
<name>A0A553HLS8_9PEZI</name>
<evidence type="ECO:0000259" key="2">
    <source>
        <dbReference type="Pfam" id="PF14856"/>
    </source>
</evidence>
<dbReference type="InterPro" id="IPR029226">
    <property type="entry name" value="Ecp2-like"/>
</dbReference>
<dbReference type="AlphaFoldDB" id="A0A553HLS8"/>
<proteinExistence type="predicted"/>